<proteinExistence type="predicted"/>
<evidence type="ECO:0000256" key="1">
    <source>
        <dbReference type="SAM" id="MobiDB-lite"/>
    </source>
</evidence>
<accession>A0A3M5DEV7</accession>
<protein>
    <submittedName>
        <fullName evidence="2">Uncharacterized protein</fullName>
    </submittedName>
</protein>
<reference evidence="2 3" key="1">
    <citation type="submission" date="2018-08" db="EMBL/GenBank/DDBJ databases">
        <title>Recombination of ecologically and evolutionarily significant loci maintains genetic cohesion in the Pseudomonas syringae species complex.</title>
        <authorList>
            <person name="Dillon M."/>
            <person name="Thakur S."/>
            <person name="Almeida R.N.D."/>
            <person name="Weir B.S."/>
            <person name="Guttman D.S."/>
        </authorList>
    </citation>
    <scope>NUCLEOTIDE SEQUENCE [LARGE SCALE GENOMIC DNA]</scope>
    <source>
        <strain evidence="2 3">ICMP 7846</strain>
    </source>
</reference>
<name>A0A3M5DEV7_PSEAI</name>
<dbReference type="EMBL" id="RBSQ01001083">
    <property type="protein sequence ID" value="RMS48030.1"/>
    <property type="molecule type" value="Genomic_DNA"/>
</dbReference>
<dbReference type="Proteomes" id="UP000270834">
    <property type="component" value="Unassembled WGS sequence"/>
</dbReference>
<organism evidence="2 3">
    <name type="scientific">Pseudomonas aeruginosa</name>
    <dbReference type="NCBI Taxonomy" id="287"/>
    <lineage>
        <taxon>Bacteria</taxon>
        <taxon>Pseudomonadati</taxon>
        <taxon>Pseudomonadota</taxon>
        <taxon>Gammaproteobacteria</taxon>
        <taxon>Pseudomonadales</taxon>
        <taxon>Pseudomonadaceae</taxon>
        <taxon>Pseudomonas</taxon>
    </lineage>
</organism>
<dbReference type="AlphaFoldDB" id="A0A3M5DEV7"/>
<sequence>MASSSVLQAPTRGSSPQFAVQRQVAEKHRVVGHHQQGPTVLPEHAFQGLPRSQVEVVVRFVEQ</sequence>
<comment type="caution">
    <text evidence="2">The sequence shown here is derived from an EMBL/GenBank/DDBJ whole genome shotgun (WGS) entry which is preliminary data.</text>
</comment>
<evidence type="ECO:0000313" key="2">
    <source>
        <dbReference type="EMBL" id="RMS48030.1"/>
    </source>
</evidence>
<feature type="compositionally biased region" description="Polar residues" evidence="1">
    <location>
        <begin position="1"/>
        <end position="20"/>
    </location>
</feature>
<evidence type="ECO:0000313" key="3">
    <source>
        <dbReference type="Proteomes" id="UP000270834"/>
    </source>
</evidence>
<dbReference type="AntiFam" id="ANF00142">
    <property type="entry name" value="Shadow ORF (opposite yadG)"/>
</dbReference>
<feature type="region of interest" description="Disordered" evidence="1">
    <location>
        <begin position="1"/>
        <end position="24"/>
    </location>
</feature>
<gene>
    <name evidence="2" type="ORF">ALP65_02642</name>
</gene>